<keyword evidence="3" id="KW-0012">Acyltransferase</keyword>
<keyword evidence="4" id="KW-1185">Reference proteome</keyword>
<proteinExistence type="predicted"/>
<keyword evidence="1" id="KW-0472">Membrane</keyword>
<dbReference type="PANTHER" id="PTHR36927">
    <property type="entry name" value="BLR4337 PROTEIN"/>
    <property type="match status" value="1"/>
</dbReference>
<feature type="transmembrane region" description="Helical" evidence="1">
    <location>
        <begin position="91"/>
        <end position="109"/>
    </location>
</feature>
<dbReference type="Proteomes" id="UP001596405">
    <property type="component" value="Unassembled WGS sequence"/>
</dbReference>
<keyword evidence="1" id="KW-1133">Transmembrane helix</keyword>
<feature type="transmembrane region" description="Helical" evidence="1">
    <location>
        <begin position="277"/>
        <end position="295"/>
    </location>
</feature>
<feature type="transmembrane region" description="Helical" evidence="1">
    <location>
        <begin position="175"/>
        <end position="195"/>
    </location>
</feature>
<evidence type="ECO:0000256" key="1">
    <source>
        <dbReference type="SAM" id="Phobius"/>
    </source>
</evidence>
<dbReference type="Pfam" id="PF01757">
    <property type="entry name" value="Acyl_transf_3"/>
    <property type="match status" value="1"/>
</dbReference>
<feature type="domain" description="Acyltransferase 3" evidence="2">
    <location>
        <begin position="10"/>
        <end position="351"/>
    </location>
</feature>
<feature type="transmembrane region" description="Helical" evidence="1">
    <location>
        <begin position="143"/>
        <end position="163"/>
    </location>
</feature>
<dbReference type="RefSeq" id="WP_066625072.1">
    <property type="nucleotide sequence ID" value="NZ_JBHSYQ010000003.1"/>
</dbReference>
<comment type="caution">
    <text evidence="3">The sequence shown here is derived from an EMBL/GenBank/DDBJ whole genome shotgun (WGS) entry which is preliminary data.</text>
</comment>
<feature type="transmembrane region" description="Helical" evidence="1">
    <location>
        <begin position="207"/>
        <end position="224"/>
    </location>
</feature>
<dbReference type="InterPro" id="IPR050623">
    <property type="entry name" value="Glucan_succinyl_AcylTrfase"/>
</dbReference>
<feature type="transmembrane region" description="Helical" evidence="1">
    <location>
        <begin position="338"/>
        <end position="362"/>
    </location>
</feature>
<feature type="transmembrane region" description="Helical" evidence="1">
    <location>
        <begin position="307"/>
        <end position="326"/>
    </location>
</feature>
<dbReference type="InterPro" id="IPR002656">
    <property type="entry name" value="Acyl_transf_3_dom"/>
</dbReference>
<feature type="transmembrane region" description="Helical" evidence="1">
    <location>
        <begin position="55"/>
        <end position="75"/>
    </location>
</feature>
<gene>
    <name evidence="3" type="ORF">ACFQHR_09580</name>
</gene>
<protein>
    <submittedName>
        <fullName evidence="3">Acyltransferase family protein</fullName>
    </submittedName>
</protein>
<feature type="transmembrane region" description="Helical" evidence="1">
    <location>
        <begin position="236"/>
        <end position="257"/>
    </location>
</feature>
<dbReference type="EMBL" id="JBHSYQ010000003">
    <property type="protein sequence ID" value="MFC6997878.1"/>
    <property type="molecule type" value="Genomic_DNA"/>
</dbReference>
<sequence length="389" mass="45701">MENQIKSRRYEFDWLRVLAFGLLIFYHTGMFFVPWEWHLKNNLLSDAILLPMQFLSQWRMSLIFLVSGVGVYYALGYRTAGTFAKDRLKRILLPLFIGMLLVVPPQIYIERLIQGFQGNYFQFYPSIFAMEPYPKGNFSWHHLWYLTYIFCYSLLLLPLLIYLRHLQIKENAFTTCMLIVAPALWLGVGAVFLNHQFPATNALVDDWANHFLYISVFLFGFLLMKMPALQQKIRQVRYYSLGLAALTFTALTFFMKGREYQELMQGQQAVYYLLKSINRWLWLLAILGLAMKHLNIKSKYLRRANEMVYPFYILHQTVIVMLGFYLRNEDWSISAKFGIISTGTFLLCFIIVQYVIMPVNWLRTPFGLAPKKNASSVLPLLSTEQYSAR</sequence>
<organism evidence="3 4">
    <name type="scientific">Rufibacter roseus</name>
    <dbReference type="NCBI Taxonomy" id="1567108"/>
    <lineage>
        <taxon>Bacteria</taxon>
        <taxon>Pseudomonadati</taxon>
        <taxon>Bacteroidota</taxon>
        <taxon>Cytophagia</taxon>
        <taxon>Cytophagales</taxon>
        <taxon>Hymenobacteraceae</taxon>
        <taxon>Rufibacter</taxon>
    </lineage>
</organism>
<keyword evidence="1" id="KW-0812">Transmembrane</keyword>
<reference evidence="4" key="1">
    <citation type="journal article" date="2019" name="Int. J. Syst. Evol. Microbiol.">
        <title>The Global Catalogue of Microorganisms (GCM) 10K type strain sequencing project: providing services to taxonomists for standard genome sequencing and annotation.</title>
        <authorList>
            <consortium name="The Broad Institute Genomics Platform"/>
            <consortium name="The Broad Institute Genome Sequencing Center for Infectious Disease"/>
            <person name="Wu L."/>
            <person name="Ma J."/>
        </authorList>
    </citation>
    <scope>NUCLEOTIDE SEQUENCE [LARGE SCALE GENOMIC DNA]</scope>
    <source>
        <strain evidence="4">CGMCC 4.7393</strain>
    </source>
</reference>
<evidence type="ECO:0000313" key="4">
    <source>
        <dbReference type="Proteomes" id="UP001596405"/>
    </source>
</evidence>
<accession>A0ABW2DMT3</accession>
<keyword evidence="3" id="KW-0808">Transferase</keyword>
<dbReference type="PANTHER" id="PTHR36927:SF3">
    <property type="entry name" value="GLUCANS BIOSYNTHESIS PROTEIN C"/>
    <property type="match status" value="1"/>
</dbReference>
<feature type="transmembrane region" description="Helical" evidence="1">
    <location>
        <begin position="12"/>
        <end position="35"/>
    </location>
</feature>
<evidence type="ECO:0000259" key="2">
    <source>
        <dbReference type="Pfam" id="PF01757"/>
    </source>
</evidence>
<evidence type="ECO:0000313" key="3">
    <source>
        <dbReference type="EMBL" id="MFC6997878.1"/>
    </source>
</evidence>
<dbReference type="GO" id="GO:0016746">
    <property type="term" value="F:acyltransferase activity"/>
    <property type="evidence" value="ECO:0007669"/>
    <property type="project" value="UniProtKB-KW"/>
</dbReference>
<name>A0ABW2DMT3_9BACT</name>